<dbReference type="CDD" id="cd17316">
    <property type="entry name" value="MFS_SV2_like"/>
    <property type="match status" value="1"/>
</dbReference>
<dbReference type="PANTHER" id="PTHR23511">
    <property type="entry name" value="SYNAPTIC VESICLE GLYCOPROTEIN 2"/>
    <property type="match status" value="1"/>
</dbReference>
<evidence type="ECO:0000313" key="9">
    <source>
        <dbReference type="EMBL" id="PFG41253.1"/>
    </source>
</evidence>
<evidence type="ECO:0000256" key="5">
    <source>
        <dbReference type="ARBA" id="ARBA00023136"/>
    </source>
</evidence>
<evidence type="ECO:0000259" key="8">
    <source>
        <dbReference type="PROSITE" id="PS50850"/>
    </source>
</evidence>
<feature type="compositionally biased region" description="Acidic residues" evidence="6">
    <location>
        <begin position="247"/>
        <end position="263"/>
    </location>
</feature>
<dbReference type="PROSITE" id="PS00216">
    <property type="entry name" value="SUGAR_TRANSPORT_1"/>
    <property type="match status" value="2"/>
</dbReference>
<gene>
    <name evidence="9" type="ORF">ATJ97_3801</name>
</gene>
<evidence type="ECO:0000256" key="2">
    <source>
        <dbReference type="ARBA" id="ARBA00022448"/>
    </source>
</evidence>
<dbReference type="EMBL" id="PDJI01000004">
    <property type="protein sequence ID" value="PFG41253.1"/>
    <property type="molecule type" value="Genomic_DNA"/>
</dbReference>
<proteinExistence type="predicted"/>
<feature type="transmembrane region" description="Helical" evidence="7">
    <location>
        <begin position="24"/>
        <end position="50"/>
    </location>
</feature>
<feature type="transmembrane region" description="Helical" evidence="7">
    <location>
        <begin position="359"/>
        <end position="378"/>
    </location>
</feature>
<organism evidence="9 10">
    <name type="scientific">Georgenia soli</name>
    <dbReference type="NCBI Taxonomy" id="638953"/>
    <lineage>
        <taxon>Bacteria</taxon>
        <taxon>Bacillati</taxon>
        <taxon>Actinomycetota</taxon>
        <taxon>Actinomycetes</taxon>
        <taxon>Micrococcales</taxon>
        <taxon>Bogoriellaceae</taxon>
        <taxon>Georgenia</taxon>
    </lineage>
</organism>
<accession>A0A2A9ER75</accession>
<comment type="caution">
    <text evidence="9">The sequence shown here is derived from an EMBL/GenBank/DDBJ whole genome shotgun (WGS) entry which is preliminary data.</text>
</comment>
<feature type="transmembrane region" description="Helical" evidence="7">
    <location>
        <begin position="446"/>
        <end position="468"/>
    </location>
</feature>
<protein>
    <submittedName>
        <fullName evidence="9">Putative MFS transporter</fullName>
    </submittedName>
</protein>
<feature type="transmembrane region" description="Helical" evidence="7">
    <location>
        <begin position="115"/>
        <end position="136"/>
    </location>
</feature>
<evidence type="ECO:0000256" key="6">
    <source>
        <dbReference type="SAM" id="MobiDB-lite"/>
    </source>
</evidence>
<evidence type="ECO:0000313" key="10">
    <source>
        <dbReference type="Proteomes" id="UP000222106"/>
    </source>
</evidence>
<dbReference type="SUPFAM" id="SSF103473">
    <property type="entry name" value="MFS general substrate transporter"/>
    <property type="match status" value="1"/>
</dbReference>
<evidence type="ECO:0000256" key="3">
    <source>
        <dbReference type="ARBA" id="ARBA00022692"/>
    </source>
</evidence>
<keyword evidence="10" id="KW-1185">Reference proteome</keyword>
<dbReference type="PANTHER" id="PTHR23511:SF34">
    <property type="entry name" value="SYNAPTIC VESICLE GLYCOPROTEIN 2"/>
    <property type="match status" value="1"/>
</dbReference>
<dbReference type="InterPro" id="IPR005828">
    <property type="entry name" value="MFS_sugar_transport-like"/>
</dbReference>
<dbReference type="GO" id="GO:0022857">
    <property type="term" value="F:transmembrane transporter activity"/>
    <property type="evidence" value="ECO:0007669"/>
    <property type="project" value="InterPro"/>
</dbReference>
<feature type="transmembrane region" description="Helical" evidence="7">
    <location>
        <begin position="89"/>
        <end position="109"/>
    </location>
</feature>
<feature type="transmembrane region" description="Helical" evidence="7">
    <location>
        <begin position="299"/>
        <end position="325"/>
    </location>
</feature>
<dbReference type="AlphaFoldDB" id="A0A2A9ER75"/>
<dbReference type="RefSeq" id="WP_211287287.1">
    <property type="nucleotide sequence ID" value="NZ_PDJI01000004.1"/>
</dbReference>
<dbReference type="Proteomes" id="UP000222106">
    <property type="component" value="Unassembled WGS sequence"/>
</dbReference>
<dbReference type="PROSITE" id="PS50850">
    <property type="entry name" value="MFS"/>
    <property type="match status" value="1"/>
</dbReference>
<feature type="transmembrane region" description="Helical" evidence="7">
    <location>
        <begin position="331"/>
        <end position="352"/>
    </location>
</feature>
<evidence type="ECO:0000256" key="4">
    <source>
        <dbReference type="ARBA" id="ARBA00022989"/>
    </source>
</evidence>
<dbReference type="InterPro" id="IPR036259">
    <property type="entry name" value="MFS_trans_sf"/>
</dbReference>
<feature type="domain" description="Major facilitator superfamily (MFS) profile" evidence="8">
    <location>
        <begin position="24"/>
        <end position="472"/>
    </location>
</feature>
<feature type="transmembrane region" description="Helical" evidence="7">
    <location>
        <begin position="384"/>
        <end position="406"/>
    </location>
</feature>
<evidence type="ECO:0000256" key="7">
    <source>
        <dbReference type="SAM" id="Phobius"/>
    </source>
</evidence>
<dbReference type="GO" id="GO:0005886">
    <property type="term" value="C:plasma membrane"/>
    <property type="evidence" value="ECO:0007669"/>
    <property type="project" value="UniProtKB-SubCell"/>
</dbReference>
<sequence length="477" mass="50291">MRTTRPTRNERLDRLPFTREHRRLLVGSGVGWALDAMDVGLISFVMAALAVQWELGDTELSLIGSIGFVGMALGASLGGLLADRVGRRNVFAVTLLVYGLATGASALATSVGALLALRFVVGLGLGSELPVASTLVSEYAPARIRGRLVVILEAFWAVGWLAAALIGYFVVSDTANGWRWALALGAVPALYAIYVRRGLPESVRFLESQGRHAEAEAAVRRFEESAPVFVTARTAGGTSVAPPADGREEDGPEEDGREEDGPEDGGRADSAPAREAAPGRRGLLAIWAPALRTRTTGLWLVWFFLNFAYYGAFTWLPTLLLASGLDLVRSFGYTVIITAAQLPGYATAAYLIERWGRRPTLASFLVGAAAASYLFAVAGTPSAVITAGCLLSFFALGAWGALYAVTPEMYPTAVRAGGAGWAAGFGRIASILAPLAVPLLNRAGDLWLVFTAFAASFVVAAGGALLLAERRGLALDD</sequence>
<feature type="transmembrane region" description="Helical" evidence="7">
    <location>
        <begin position="62"/>
        <end position="82"/>
    </location>
</feature>
<dbReference type="Pfam" id="PF00083">
    <property type="entry name" value="Sugar_tr"/>
    <property type="match status" value="2"/>
</dbReference>
<keyword evidence="2" id="KW-0813">Transport</keyword>
<reference evidence="9 10" key="1">
    <citation type="submission" date="2017-10" db="EMBL/GenBank/DDBJ databases">
        <title>Sequencing the genomes of 1000 actinobacteria strains.</title>
        <authorList>
            <person name="Klenk H.-P."/>
        </authorList>
    </citation>
    <scope>NUCLEOTIDE SEQUENCE [LARGE SCALE GENOMIC DNA]</scope>
    <source>
        <strain evidence="9 10">DSM 21838</strain>
    </source>
</reference>
<evidence type="ECO:0000256" key="1">
    <source>
        <dbReference type="ARBA" id="ARBA00004651"/>
    </source>
</evidence>
<dbReference type="PROSITE" id="PS00217">
    <property type="entry name" value="SUGAR_TRANSPORT_2"/>
    <property type="match status" value="1"/>
</dbReference>
<keyword evidence="4 7" id="KW-1133">Transmembrane helix</keyword>
<dbReference type="InterPro" id="IPR020846">
    <property type="entry name" value="MFS_dom"/>
</dbReference>
<name>A0A2A9ER75_9MICO</name>
<feature type="transmembrane region" description="Helical" evidence="7">
    <location>
        <begin position="177"/>
        <end position="195"/>
    </location>
</feature>
<comment type="subcellular location">
    <subcellularLocation>
        <location evidence="1">Cell membrane</location>
        <topology evidence="1">Multi-pass membrane protein</topology>
    </subcellularLocation>
</comment>
<dbReference type="Gene3D" id="1.20.1250.20">
    <property type="entry name" value="MFS general substrate transporter like domains"/>
    <property type="match status" value="1"/>
</dbReference>
<feature type="transmembrane region" description="Helical" evidence="7">
    <location>
        <begin position="148"/>
        <end position="171"/>
    </location>
</feature>
<keyword evidence="3 7" id="KW-0812">Transmembrane</keyword>
<keyword evidence="5 7" id="KW-0472">Membrane</keyword>
<feature type="region of interest" description="Disordered" evidence="6">
    <location>
        <begin position="236"/>
        <end position="276"/>
    </location>
</feature>
<feature type="transmembrane region" description="Helical" evidence="7">
    <location>
        <begin position="418"/>
        <end position="440"/>
    </location>
</feature>
<dbReference type="InterPro" id="IPR005829">
    <property type="entry name" value="Sugar_transporter_CS"/>
</dbReference>